<dbReference type="EMBL" id="CDSF01000137">
    <property type="protein sequence ID" value="CEP03018.1"/>
    <property type="molecule type" value="Genomic_DNA"/>
</dbReference>
<proteinExistence type="predicted"/>
<reference evidence="2 4" key="1">
    <citation type="submission" date="2015-02" db="EMBL/GenBank/DDBJ databases">
        <authorList>
            <person name="Chooi Y.-H."/>
        </authorList>
    </citation>
    <scope>NUCLEOTIDE SEQUENCE [LARGE SCALE GENOMIC DNA]</scope>
    <source>
        <strain evidence="2">E3</strain>
    </source>
</reference>
<evidence type="ECO:0000256" key="1">
    <source>
        <dbReference type="SAM" id="Phobius"/>
    </source>
</evidence>
<keyword evidence="1" id="KW-0472">Membrane</keyword>
<keyword evidence="4" id="KW-1185">Reference proteome</keyword>
<organism evidence="2 4">
    <name type="scientific">Plasmodiophora brassicae</name>
    <name type="common">Clubroot disease agent</name>
    <dbReference type="NCBI Taxonomy" id="37360"/>
    <lineage>
        <taxon>Eukaryota</taxon>
        <taxon>Sar</taxon>
        <taxon>Rhizaria</taxon>
        <taxon>Endomyxa</taxon>
        <taxon>Phytomyxea</taxon>
        <taxon>Plasmodiophorida</taxon>
        <taxon>Plasmodiophoridae</taxon>
        <taxon>Plasmodiophora</taxon>
    </lineage>
</organism>
<reference evidence="3 5" key="2">
    <citation type="submission" date="2018-03" db="EMBL/GenBank/DDBJ databases">
        <authorList>
            <person name="Fogelqvist J."/>
        </authorList>
    </citation>
    <scope>NUCLEOTIDE SEQUENCE [LARGE SCALE GENOMIC DNA]</scope>
</reference>
<keyword evidence="1" id="KW-0812">Transmembrane</keyword>
<sequence length="161" mass="17144">MADLVAEVSKWWQSGKIEQRALLVVLGSVEVSILGFAISSWAAAGKDAYMPSAQFVLAWTSILMIAAGVLAAAFVVVESLRNEFTFGTLITSFFLIGQFALLSALSSSSTKITSYTSMAVFASLVAILTHAFVAIAWYMRAELVPTYSDSSMTKGVPNAVA</sequence>
<evidence type="ECO:0000313" key="4">
    <source>
        <dbReference type="Proteomes" id="UP000039324"/>
    </source>
</evidence>
<geneLocation type="mitochondrion" evidence="3"/>
<gene>
    <name evidence="2" type="ORF">PBRA_009236</name>
    <name evidence="3" type="ORF">PLBR_LOCUS8727</name>
</gene>
<evidence type="ECO:0000313" key="2">
    <source>
        <dbReference type="EMBL" id="CEP03018.1"/>
    </source>
</evidence>
<dbReference type="EMBL" id="OVEO01000018">
    <property type="protein sequence ID" value="SPR01512.1"/>
    <property type="molecule type" value="Genomic_DNA"/>
</dbReference>
<accession>A0A0G4J5Y2</accession>
<dbReference type="Proteomes" id="UP000290189">
    <property type="component" value="Unassembled WGS sequence"/>
</dbReference>
<evidence type="ECO:0000313" key="5">
    <source>
        <dbReference type="Proteomes" id="UP000290189"/>
    </source>
</evidence>
<feature type="transmembrane region" description="Helical" evidence="1">
    <location>
        <begin position="21"/>
        <end position="44"/>
    </location>
</feature>
<feature type="transmembrane region" description="Helical" evidence="1">
    <location>
        <begin position="118"/>
        <end position="138"/>
    </location>
</feature>
<keyword evidence="3" id="KW-0496">Mitochondrion</keyword>
<protein>
    <submittedName>
        <fullName evidence="2">Uncharacterized protein</fullName>
    </submittedName>
</protein>
<dbReference type="AlphaFoldDB" id="A0A0G4J5Y2"/>
<dbReference type="Proteomes" id="UP000039324">
    <property type="component" value="Unassembled WGS sequence"/>
</dbReference>
<name>A0A0G4J5Y2_PLABS</name>
<feature type="transmembrane region" description="Helical" evidence="1">
    <location>
        <begin position="56"/>
        <end position="77"/>
    </location>
</feature>
<evidence type="ECO:0000313" key="3">
    <source>
        <dbReference type="EMBL" id="SPR01512.1"/>
    </source>
</evidence>
<feature type="transmembrane region" description="Helical" evidence="1">
    <location>
        <begin position="84"/>
        <end position="106"/>
    </location>
</feature>
<keyword evidence="1" id="KW-1133">Transmembrane helix</keyword>